<gene>
    <name evidence="11" type="ORF">B5E88_05110</name>
</gene>
<dbReference type="PANTHER" id="PTHR33989">
    <property type="match status" value="1"/>
</dbReference>
<dbReference type="PANTHER" id="PTHR33989:SF4">
    <property type="entry name" value="PTS SYSTEM N,N'-DIACETYLCHITOBIOSE-SPECIFIC EIIC COMPONENT"/>
    <property type="match status" value="1"/>
</dbReference>
<evidence type="ECO:0000259" key="10">
    <source>
        <dbReference type="PROSITE" id="PS51105"/>
    </source>
</evidence>
<evidence type="ECO:0000256" key="5">
    <source>
        <dbReference type="ARBA" id="ARBA00022692"/>
    </source>
</evidence>
<name>A0A1Y4QZV1_9ENTE</name>
<keyword evidence="2 8" id="KW-0813">Transport</keyword>
<dbReference type="InterPro" id="IPR003352">
    <property type="entry name" value="PTS_EIIC"/>
</dbReference>
<evidence type="ECO:0000256" key="3">
    <source>
        <dbReference type="ARBA" id="ARBA00022475"/>
    </source>
</evidence>
<evidence type="ECO:0000256" key="7">
    <source>
        <dbReference type="ARBA" id="ARBA00023136"/>
    </source>
</evidence>
<evidence type="ECO:0000256" key="6">
    <source>
        <dbReference type="ARBA" id="ARBA00022989"/>
    </source>
</evidence>
<evidence type="ECO:0000313" key="11">
    <source>
        <dbReference type="EMBL" id="OUQ10590.1"/>
    </source>
</evidence>
<evidence type="ECO:0000313" key="12">
    <source>
        <dbReference type="Proteomes" id="UP000196074"/>
    </source>
</evidence>
<dbReference type="Proteomes" id="UP000196074">
    <property type="component" value="Unassembled WGS sequence"/>
</dbReference>
<dbReference type="EMBL" id="NFLC01000008">
    <property type="protein sequence ID" value="OUQ10590.1"/>
    <property type="molecule type" value="Genomic_DNA"/>
</dbReference>
<keyword evidence="3 8" id="KW-1003">Cell membrane</keyword>
<protein>
    <recommendedName>
        <fullName evidence="8">Permease IIC component</fullName>
    </recommendedName>
</protein>
<comment type="caution">
    <text evidence="11">The sequence shown here is derived from an EMBL/GenBank/DDBJ whole genome shotgun (WGS) entry which is preliminary data.</text>
</comment>
<dbReference type="Pfam" id="PF02378">
    <property type="entry name" value="PTS_EIIC"/>
    <property type="match status" value="1"/>
</dbReference>
<accession>A0A1Y4QZV1</accession>
<reference evidence="12" key="1">
    <citation type="submission" date="2017-04" db="EMBL/GenBank/DDBJ databases">
        <title>Function of individual gut microbiota members based on whole genome sequencing of pure cultures obtained from chicken caecum.</title>
        <authorList>
            <person name="Medvecky M."/>
            <person name="Cejkova D."/>
            <person name="Polansky O."/>
            <person name="Karasova D."/>
            <person name="Kubasova T."/>
            <person name="Cizek A."/>
            <person name="Rychlik I."/>
        </authorList>
    </citation>
    <scope>NUCLEOTIDE SEQUENCE [LARGE SCALE GENOMIC DNA]</scope>
    <source>
        <strain evidence="12">An144</strain>
    </source>
</reference>
<evidence type="ECO:0000256" key="8">
    <source>
        <dbReference type="PIRNR" id="PIRNR006351"/>
    </source>
</evidence>
<sequence length="434" mass="48061">MNTNNQSIIDRFTTFSNQIAAKLGNQRHLKSISSGMFFCLPFMVIGAFFLIIANPPVDINNVNTDSHNVFIQFLISWKHWAVANYDAITTPYTLTFGIIGLLSAFGIAYTLAEEYKLNAPTNGLISAIIYLLVCTRVKDNNINLDYLGANGLFVAIILGLLVVEISRLFEKYNIKITLPDSVPPMVATFINSLLPLLTNIIIFYGLNLLIIAKFHHNFPETVMKLLTPGVNIAGSLGGFIVIVTLGQILWLFGVNGSSIIFPIVFTLGIAQTGLNAEQFAQGEPLTHLMNLQMFRISVMGGAGNTLGLVILMMMSKNIEFKTIGRLSLIPGICSINEPIIFGLPIVFNPILGIPFVITPIVSLVLTYLAEKFSIISNGYIVDPSFTPFFAQAYLSSMDWRNVIFYLFLVVVSMAIYYPFFKIYEKGREMNQATA</sequence>
<dbReference type="InterPro" id="IPR004501">
    <property type="entry name" value="PTS_EIIC_3"/>
</dbReference>
<dbReference type="GO" id="GO:0009401">
    <property type="term" value="P:phosphoenolpyruvate-dependent sugar phosphotransferase system"/>
    <property type="evidence" value="ECO:0007669"/>
    <property type="project" value="InterPro"/>
</dbReference>
<proteinExistence type="predicted"/>
<dbReference type="InterPro" id="IPR051088">
    <property type="entry name" value="PTS_Sugar-EIIC/EIIB"/>
</dbReference>
<feature type="transmembrane region" description="Helical" evidence="9">
    <location>
        <begin position="92"/>
        <end position="112"/>
    </location>
</feature>
<evidence type="ECO:0000256" key="2">
    <source>
        <dbReference type="ARBA" id="ARBA00022448"/>
    </source>
</evidence>
<keyword evidence="5 9" id="KW-0812">Transmembrane</keyword>
<keyword evidence="7 8" id="KW-0472">Membrane</keyword>
<dbReference type="PIRSF" id="PIRSF006351">
    <property type="entry name" value="PTS_EIIC-Cellobiose"/>
    <property type="match status" value="1"/>
</dbReference>
<dbReference type="GO" id="GO:0008982">
    <property type="term" value="F:protein-N(PI)-phosphohistidine-sugar phosphotransferase activity"/>
    <property type="evidence" value="ECO:0007669"/>
    <property type="project" value="UniProtKB-UniRule"/>
</dbReference>
<keyword evidence="4 8" id="KW-0762">Sugar transport</keyword>
<feature type="transmembrane region" description="Helical" evidence="9">
    <location>
        <begin position="32"/>
        <end position="53"/>
    </location>
</feature>
<feature type="transmembrane region" description="Helical" evidence="9">
    <location>
        <begin position="232"/>
        <end position="252"/>
    </location>
</feature>
<dbReference type="GO" id="GO:0005886">
    <property type="term" value="C:plasma membrane"/>
    <property type="evidence" value="ECO:0007669"/>
    <property type="project" value="UniProtKB-SubCell"/>
</dbReference>
<feature type="transmembrane region" description="Helical" evidence="9">
    <location>
        <begin position="144"/>
        <end position="165"/>
    </location>
</feature>
<evidence type="ECO:0000256" key="4">
    <source>
        <dbReference type="ARBA" id="ARBA00022597"/>
    </source>
</evidence>
<evidence type="ECO:0000256" key="9">
    <source>
        <dbReference type="SAM" id="Phobius"/>
    </source>
</evidence>
<comment type="subcellular location">
    <subcellularLocation>
        <location evidence="1">Cell membrane</location>
        <topology evidence="1">Multi-pass membrane protein</topology>
    </subcellularLocation>
</comment>
<keyword evidence="6 9" id="KW-1133">Transmembrane helix</keyword>
<feature type="transmembrane region" description="Helical" evidence="9">
    <location>
        <begin position="186"/>
        <end position="212"/>
    </location>
</feature>
<feature type="transmembrane region" description="Helical" evidence="9">
    <location>
        <begin position="259"/>
        <end position="276"/>
    </location>
</feature>
<dbReference type="AlphaFoldDB" id="A0A1Y4QZV1"/>
<dbReference type="InterPro" id="IPR004796">
    <property type="entry name" value="PTS_IIC_cello"/>
</dbReference>
<feature type="transmembrane region" description="Helical" evidence="9">
    <location>
        <begin position="402"/>
        <end position="420"/>
    </location>
</feature>
<dbReference type="RefSeq" id="WP_087214354.1">
    <property type="nucleotide sequence ID" value="NZ_NFLC01000008.1"/>
</dbReference>
<dbReference type="NCBIfam" id="TIGR00410">
    <property type="entry name" value="lacE"/>
    <property type="match status" value="1"/>
</dbReference>
<feature type="transmembrane region" description="Helical" evidence="9">
    <location>
        <begin position="296"/>
        <end position="314"/>
    </location>
</feature>
<comment type="function">
    <text evidence="8">The phosphoenolpyruvate-dependent sugar phosphotransferase system (PTS), a major carbohydrate active -transport system, catalyzes the phosphorylation of incoming sugar substrates concomitant with their translocation across the cell membrane.</text>
</comment>
<evidence type="ECO:0000256" key="1">
    <source>
        <dbReference type="ARBA" id="ARBA00004651"/>
    </source>
</evidence>
<dbReference type="PROSITE" id="PS51105">
    <property type="entry name" value="PTS_EIIC_TYPE_3"/>
    <property type="match status" value="1"/>
</dbReference>
<feature type="transmembrane region" description="Helical" evidence="9">
    <location>
        <begin position="119"/>
        <end position="138"/>
    </location>
</feature>
<organism evidence="11 12">
    <name type="scientific">Enterococcus cecorum</name>
    <dbReference type="NCBI Taxonomy" id="44008"/>
    <lineage>
        <taxon>Bacteria</taxon>
        <taxon>Bacillati</taxon>
        <taxon>Bacillota</taxon>
        <taxon>Bacilli</taxon>
        <taxon>Lactobacillales</taxon>
        <taxon>Enterococcaceae</taxon>
        <taxon>Enterococcus</taxon>
    </lineage>
</organism>
<feature type="domain" description="PTS EIIC type-3" evidence="10">
    <location>
        <begin position="12"/>
        <end position="419"/>
    </location>
</feature>